<name>A0A8J4RHM4_9ROSI</name>
<comment type="caution">
    <text evidence="2">The sequence shown here is derived from an EMBL/GenBank/DDBJ whole genome shotgun (WGS) entry which is preliminary data.</text>
</comment>
<evidence type="ECO:0000313" key="2">
    <source>
        <dbReference type="EMBL" id="KAF3968223.1"/>
    </source>
</evidence>
<protein>
    <submittedName>
        <fullName evidence="2">Uncharacterized protein</fullName>
    </submittedName>
</protein>
<organism evidence="2 3">
    <name type="scientific">Castanea mollissima</name>
    <name type="common">Chinese chestnut</name>
    <dbReference type="NCBI Taxonomy" id="60419"/>
    <lineage>
        <taxon>Eukaryota</taxon>
        <taxon>Viridiplantae</taxon>
        <taxon>Streptophyta</taxon>
        <taxon>Embryophyta</taxon>
        <taxon>Tracheophyta</taxon>
        <taxon>Spermatophyta</taxon>
        <taxon>Magnoliopsida</taxon>
        <taxon>eudicotyledons</taxon>
        <taxon>Gunneridae</taxon>
        <taxon>Pentapetalae</taxon>
        <taxon>rosids</taxon>
        <taxon>fabids</taxon>
        <taxon>Fagales</taxon>
        <taxon>Fagaceae</taxon>
        <taxon>Castanea</taxon>
    </lineage>
</organism>
<dbReference type="EMBL" id="JRKL02000800">
    <property type="protein sequence ID" value="KAF3968223.1"/>
    <property type="molecule type" value="Genomic_DNA"/>
</dbReference>
<dbReference type="CDD" id="cd00167">
    <property type="entry name" value="SANT"/>
    <property type="match status" value="1"/>
</dbReference>
<dbReference type="AlphaFoldDB" id="A0A8J4RHM4"/>
<keyword evidence="3" id="KW-1185">Reference proteome</keyword>
<dbReference type="OrthoDB" id="1908944at2759"/>
<feature type="region of interest" description="Disordered" evidence="1">
    <location>
        <begin position="424"/>
        <end position="454"/>
    </location>
</feature>
<proteinExistence type="predicted"/>
<sequence length="531" mass="59385">MFLELKMVQKRRFDDNDDEIFEVSSKLPRQLEDNNQLVSFSESVFPGSASQVPQTLEGGFLKGNIEVDEKLSDIFTDLPRSSEDNEAIVPGSTSISSWATSSTSEEYFRSEAPVHVSFFPEYFYAERPTKTLAHCDDAYSILLDHPPRKPVPTGPNHQADVPAWSSQYTKSTSTYLGTPEAVSDSDLTVRDEDEKRLMGTCVIPMPDLDLSVCNGDNVGNGRIDCSCEDGGSVRCVRQHITEARHKLIKNVGQEIFVELGFSDMGEHVAQKWSQEEEDLFNEIVFSNPASLHKNFWKNLPSAFPYRTKKEIVSYYFNVFMLRRRAEQNRCDPMNIDSDNDEWHGSDDYGDNERGVTEEDEDSVVESPLCHNNPVYDRIREDDLQEYDEDSADGTCDEDKKANVVSGEGVTNISETNPKLLLDNCGSSPTVQLQDKTSWDERGDEEVQDDSCLSSDTGVASQGIQAKSENGSHWSSSGSVNGLSSGVGHEYIMEPCDNKVWDAGFMTCPKNKVDLLPTCSMIEEIFGDGSWK</sequence>
<gene>
    <name evidence="2" type="ORF">CMV_007862</name>
</gene>
<dbReference type="PANTHER" id="PTHR46872:SF10">
    <property type="entry name" value="MYB-LIKE DOMAIN-CONTAINING PROTEIN"/>
    <property type="match status" value="1"/>
</dbReference>
<dbReference type="InterPro" id="IPR001005">
    <property type="entry name" value="SANT/Myb"/>
</dbReference>
<feature type="compositionally biased region" description="Basic and acidic residues" evidence="1">
    <location>
        <begin position="340"/>
        <end position="356"/>
    </location>
</feature>
<dbReference type="PANTHER" id="PTHR46872">
    <property type="entry name" value="DNA BINDING PROTEIN"/>
    <property type="match status" value="1"/>
</dbReference>
<feature type="compositionally biased region" description="Polar residues" evidence="1">
    <location>
        <begin position="424"/>
        <end position="435"/>
    </location>
</feature>
<evidence type="ECO:0000313" key="3">
    <source>
        <dbReference type="Proteomes" id="UP000737018"/>
    </source>
</evidence>
<evidence type="ECO:0000256" key="1">
    <source>
        <dbReference type="SAM" id="MobiDB-lite"/>
    </source>
</evidence>
<feature type="region of interest" description="Disordered" evidence="1">
    <location>
        <begin position="331"/>
        <end position="370"/>
    </location>
</feature>
<dbReference type="Proteomes" id="UP000737018">
    <property type="component" value="Unassembled WGS sequence"/>
</dbReference>
<reference evidence="2" key="1">
    <citation type="submission" date="2020-03" db="EMBL/GenBank/DDBJ databases">
        <title>Castanea mollissima Vanexum genome sequencing.</title>
        <authorList>
            <person name="Staton M."/>
        </authorList>
    </citation>
    <scope>NUCLEOTIDE SEQUENCE</scope>
    <source>
        <tissue evidence="2">Leaf</tissue>
    </source>
</reference>
<accession>A0A8J4RHM4</accession>